<evidence type="ECO:0000313" key="3">
    <source>
        <dbReference type="Proteomes" id="UP000050761"/>
    </source>
</evidence>
<proteinExistence type="predicted"/>
<reference evidence="4" key="2">
    <citation type="submission" date="2019-09" db="UniProtKB">
        <authorList>
            <consortium name="WormBaseParasite"/>
        </authorList>
    </citation>
    <scope>IDENTIFICATION</scope>
</reference>
<keyword evidence="3" id="KW-1185">Reference proteome</keyword>
<feature type="compositionally biased region" description="Basic and acidic residues" evidence="1">
    <location>
        <begin position="11"/>
        <end position="28"/>
    </location>
</feature>
<feature type="compositionally biased region" description="Basic and acidic residues" evidence="1">
    <location>
        <begin position="108"/>
        <end position="123"/>
    </location>
</feature>
<sequence>MIYLPSAPSNPEKRRSLSAESIHQDSRSAPRKHSAMPYRGAMTSDSFRQATDIYSDNPYGTPGHPHPYPPGSPVLVKPRSTSRDKDKQRRKSLGGLTAMKSFLGLGGKSRDENSSPKVDPKLEEAHRLREEDEKRRIREHYERLREKEAEANRVSHAVTPGAPRRDPRTVYASPNYNQSPQVCFRSEFLFTVCRLPMVMSTSEEHVLFFGVSSRPDFVASMAV</sequence>
<name>A0A183GKV4_HELPZ</name>
<organism evidence="3 4">
    <name type="scientific">Heligmosomoides polygyrus</name>
    <name type="common">Parasitic roundworm</name>
    <dbReference type="NCBI Taxonomy" id="6339"/>
    <lineage>
        <taxon>Eukaryota</taxon>
        <taxon>Metazoa</taxon>
        <taxon>Ecdysozoa</taxon>
        <taxon>Nematoda</taxon>
        <taxon>Chromadorea</taxon>
        <taxon>Rhabditida</taxon>
        <taxon>Rhabditina</taxon>
        <taxon>Rhabditomorpha</taxon>
        <taxon>Strongyloidea</taxon>
        <taxon>Heligmosomidae</taxon>
        <taxon>Heligmosomoides</taxon>
    </lineage>
</organism>
<dbReference type="WBParaSite" id="HPBE_0002332401-mRNA-1">
    <property type="protein sequence ID" value="HPBE_0002332401-mRNA-1"/>
    <property type="gene ID" value="HPBE_0002332401"/>
</dbReference>
<feature type="compositionally biased region" description="Polar residues" evidence="1">
    <location>
        <begin position="43"/>
        <end position="54"/>
    </location>
</feature>
<evidence type="ECO:0000313" key="4">
    <source>
        <dbReference type="WBParaSite" id="HPBE_0002332401-mRNA-1"/>
    </source>
</evidence>
<dbReference type="OrthoDB" id="5874321at2759"/>
<reference evidence="2 3" key="1">
    <citation type="submission" date="2018-11" db="EMBL/GenBank/DDBJ databases">
        <authorList>
            <consortium name="Pathogen Informatics"/>
        </authorList>
    </citation>
    <scope>NUCLEOTIDE SEQUENCE [LARGE SCALE GENOMIC DNA]</scope>
</reference>
<evidence type="ECO:0000256" key="1">
    <source>
        <dbReference type="SAM" id="MobiDB-lite"/>
    </source>
</evidence>
<protein>
    <submittedName>
        <fullName evidence="4">Cytoplasmic protein</fullName>
    </submittedName>
</protein>
<dbReference type="Proteomes" id="UP000050761">
    <property type="component" value="Unassembled WGS sequence"/>
</dbReference>
<accession>A0A183GKV4</accession>
<dbReference type="EMBL" id="UZAH01034934">
    <property type="protein sequence ID" value="VDP38036.1"/>
    <property type="molecule type" value="Genomic_DNA"/>
</dbReference>
<gene>
    <name evidence="2" type="ORF">HPBE_LOCUS23323</name>
</gene>
<feature type="region of interest" description="Disordered" evidence="1">
    <location>
        <begin position="147"/>
        <end position="169"/>
    </location>
</feature>
<evidence type="ECO:0000313" key="2">
    <source>
        <dbReference type="EMBL" id="VDP38036.1"/>
    </source>
</evidence>
<dbReference type="AlphaFoldDB" id="A0A183GKV4"/>
<feature type="region of interest" description="Disordered" evidence="1">
    <location>
        <begin position="1"/>
        <end position="123"/>
    </location>
</feature>
<accession>A0A3P8H3U9</accession>